<evidence type="ECO:0000313" key="2">
    <source>
        <dbReference type="Proteomes" id="UP000236370"/>
    </source>
</evidence>
<sequence length="51" mass="5725">AETRSKDRTKRRTDCDSSTTSLCSFPVANVSLTKGGRDRVLMYGQPYRVTL</sequence>
<proteinExistence type="predicted"/>
<feature type="non-terminal residue" evidence="1">
    <location>
        <position position="51"/>
    </location>
</feature>
<feature type="non-terminal residue" evidence="1">
    <location>
        <position position="1"/>
    </location>
</feature>
<name>A0A2J8LDP1_PANTR</name>
<organism evidence="1 2">
    <name type="scientific">Pan troglodytes</name>
    <name type="common">Chimpanzee</name>
    <dbReference type="NCBI Taxonomy" id="9598"/>
    <lineage>
        <taxon>Eukaryota</taxon>
        <taxon>Metazoa</taxon>
        <taxon>Chordata</taxon>
        <taxon>Craniata</taxon>
        <taxon>Vertebrata</taxon>
        <taxon>Euteleostomi</taxon>
        <taxon>Mammalia</taxon>
        <taxon>Eutheria</taxon>
        <taxon>Euarchontoglires</taxon>
        <taxon>Primates</taxon>
        <taxon>Haplorrhini</taxon>
        <taxon>Catarrhini</taxon>
        <taxon>Hominidae</taxon>
        <taxon>Pan</taxon>
    </lineage>
</organism>
<comment type="caution">
    <text evidence="1">The sequence shown here is derived from an EMBL/GenBank/DDBJ whole genome shotgun (WGS) entry which is preliminary data.</text>
</comment>
<dbReference type="EMBL" id="NBAG03000297">
    <property type="protein sequence ID" value="PNI45393.1"/>
    <property type="molecule type" value="Genomic_DNA"/>
</dbReference>
<protein>
    <submittedName>
        <fullName evidence="1">BSCL2 isoform 23</fullName>
    </submittedName>
</protein>
<reference evidence="1 2" key="1">
    <citation type="submission" date="2017-12" db="EMBL/GenBank/DDBJ databases">
        <title>High-resolution comparative analysis of great ape genomes.</title>
        <authorList>
            <person name="Pollen A."/>
            <person name="Hastie A."/>
            <person name="Hormozdiari F."/>
            <person name="Dougherty M."/>
            <person name="Liu R."/>
            <person name="Chaisson M."/>
            <person name="Hoppe E."/>
            <person name="Hill C."/>
            <person name="Pang A."/>
            <person name="Hillier L."/>
            <person name="Baker C."/>
            <person name="Armstrong J."/>
            <person name="Shendure J."/>
            <person name="Paten B."/>
            <person name="Wilson R."/>
            <person name="Chao H."/>
            <person name="Schneider V."/>
            <person name="Ventura M."/>
            <person name="Kronenberg Z."/>
            <person name="Murali S."/>
            <person name="Gordon D."/>
            <person name="Cantsilieris S."/>
            <person name="Munson K."/>
            <person name="Nelson B."/>
            <person name="Raja A."/>
            <person name="Underwood J."/>
            <person name="Diekhans M."/>
            <person name="Fiddes I."/>
            <person name="Haussler D."/>
            <person name="Eichler E."/>
        </authorList>
    </citation>
    <scope>NUCLEOTIDE SEQUENCE [LARGE SCALE GENOMIC DNA]</scope>
    <source>
        <strain evidence="1">Yerkes chimp pedigree #C0471</strain>
    </source>
</reference>
<gene>
    <name evidence="1" type="ORF">CK820_G0030969</name>
</gene>
<evidence type="ECO:0000313" key="1">
    <source>
        <dbReference type="EMBL" id="PNI45393.1"/>
    </source>
</evidence>
<dbReference type="AlphaFoldDB" id="A0A2J8LDP1"/>
<dbReference type="Proteomes" id="UP000236370">
    <property type="component" value="Unassembled WGS sequence"/>
</dbReference>
<accession>A0A2J8LDP1</accession>